<feature type="transmembrane region" description="Helical" evidence="1">
    <location>
        <begin position="21"/>
        <end position="46"/>
    </location>
</feature>
<evidence type="ECO:0000313" key="2">
    <source>
        <dbReference type="EMBL" id="BAB54999.1"/>
    </source>
</evidence>
<gene>
    <name evidence="2" type="ordered locus">mlr9395</name>
</gene>
<feature type="transmembrane region" description="Helical" evidence="1">
    <location>
        <begin position="445"/>
        <end position="467"/>
    </location>
</feature>
<keyword evidence="1" id="KW-0472">Membrane</keyword>
<name>Q98PD9_RHILO</name>
<accession>Q98PD9</accession>
<feature type="transmembrane region" description="Helical" evidence="1">
    <location>
        <begin position="329"/>
        <end position="347"/>
    </location>
</feature>
<dbReference type="AlphaFoldDB" id="Q98PD9"/>
<feature type="transmembrane region" description="Helical" evidence="1">
    <location>
        <begin position="236"/>
        <end position="261"/>
    </location>
</feature>
<dbReference type="EMBL" id="BA000013">
    <property type="protein sequence ID" value="BAB54999.1"/>
    <property type="molecule type" value="Genomic_DNA"/>
</dbReference>
<keyword evidence="2" id="KW-0614">Plasmid</keyword>
<feature type="transmembrane region" description="Helical" evidence="1">
    <location>
        <begin position="209"/>
        <end position="229"/>
    </location>
</feature>
<feature type="transmembrane region" description="Helical" evidence="1">
    <location>
        <begin position="118"/>
        <end position="136"/>
    </location>
</feature>
<evidence type="ECO:0000313" key="3">
    <source>
        <dbReference type="Proteomes" id="UP000000552"/>
    </source>
</evidence>
<feature type="transmembrane region" description="Helical" evidence="1">
    <location>
        <begin position="183"/>
        <end position="203"/>
    </location>
</feature>
<organism evidence="2 3">
    <name type="scientific">Mesorhizobium japonicum (strain LMG 29417 / CECT 9101 / MAFF 303099)</name>
    <name type="common">Mesorhizobium loti (strain MAFF 303099)</name>
    <dbReference type="NCBI Taxonomy" id="266835"/>
    <lineage>
        <taxon>Bacteria</taxon>
        <taxon>Pseudomonadati</taxon>
        <taxon>Pseudomonadota</taxon>
        <taxon>Alphaproteobacteria</taxon>
        <taxon>Hyphomicrobiales</taxon>
        <taxon>Phyllobacteriaceae</taxon>
        <taxon>Mesorhizobium</taxon>
    </lineage>
</organism>
<feature type="transmembrane region" description="Helical" evidence="1">
    <location>
        <begin position="359"/>
        <end position="379"/>
    </location>
</feature>
<protein>
    <submittedName>
        <fullName evidence="2">Mlr9395 protein</fullName>
    </submittedName>
</protein>
<reference evidence="2 3" key="1">
    <citation type="journal article" date="2000" name="DNA Res.">
        <title>Complete genome structure of the nitrogen-fixing symbiotic bacterium Mesorhizobium loti.</title>
        <authorList>
            <person name="Kaneko T."/>
            <person name="Nakamura Y."/>
            <person name="Sato S."/>
            <person name="Asamizu E."/>
            <person name="Kato T."/>
            <person name="Sasamoto S."/>
            <person name="Watanabe A."/>
            <person name="Idesawa K."/>
            <person name="Ishikawa A."/>
            <person name="Kawashima K."/>
            <person name="Kimura T."/>
            <person name="Kishida Y."/>
            <person name="Kiyokawa C."/>
            <person name="Kohara M."/>
            <person name="Matsumoto M."/>
            <person name="Matsuno A."/>
            <person name="Mochizuki Y."/>
            <person name="Nakayama S."/>
            <person name="Nakazaki N."/>
            <person name="Shimpo S."/>
            <person name="Sugimoto M."/>
            <person name="Takeuchi C."/>
            <person name="Yamada M."/>
            <person name="Tabata S."/>
        </authorList>
    </citation>
    <scope>NUCLEOTIDE SEQUENCE [LARGE SCALE GENOMIC DNA]</scope>
    <source>
        <strain evidence="3">LMG 29417 / CECT 9101 / MAFF 303099</strain>
        <plasmid evidence="2 3">pMLa</plasmid>
    </source>
</reference>
<geneLocation type="plasmid" evidence="2 3">
    <name>pMLa</name>
</geneLocation>
<sequence length="678" mass="74169">MHEERSGILIKACRRIRRSPLLVQTSSVISSALVSSAIGYAIGFPVSKFFDSNIRMRLLIAPVIGLGIFGAAGVSIFHLLPLTAVNLILIVLALFAVALWLSKGAVDPLLRSPTNPGFSWFTVAFLLCLLPAFAIIPQHYGESAGVGDPIWDHAKIAIINEIAQNGLPPGNPYYSEAGTPSTLIYYYVWHFIAACSSVITGGSGWEADIALTGMTALYSTFVVTWLAVARSRSSDAAWWVLPLLLASSLKPIVRFVSGTWLDTWMVQQYSFDAWIIQTSWAPQHVFSGSIALIAIMAYIRILHCNAGRDLSLAVVTGAMLASAYGSSMWAGGLSLLLILPIVGGLSISDVARAKRLLQVLILLSVAVSIAVLCAGVLVYEQAVILNARKAVEFWIFPIFVGMDGLMDLPGFWLFLLIIDLSILYASFLIWTLSISPGDVAAYSHIDRAIFVTVLAPLFCAQFMHSVILYNDLGWRVIIPSLLVMIAVTATLFSSQIGKSTLTGRLTTITAIVFLAPSILAGAQFVYLSDFQFRVQGPETLEGTAFRASPEMWKAVRQLTPSDEAVANNPLDFANVTYRPGNISWATLSQRRNCATTLGFLRSYAAQLTPNQASEVYNLFVEAFRGEVSESHLRVMKEKYLCKTLVVTARDGLWDKPALNNSSVYKLVSEKEGKWRIYR</sequence>
<feature type="transmembrane region" description="Helical" evidence="1">
    <location>
        <begin position="505"/>
        <end position="527"/>
    </location>
</feature>
<keyword evidence="1" id="KW-0812">Transmembrane</keyword>
<feature type="transmembrane region" description="Helical" evidence="1">
    <location>
        <begin position="473"/>
        <end position="493"/>
    </location>
</feature>
<dbReference type="KEGG" id="mlo:mlr9395"/>
<keyword evidence="1" id="KW-1133">Transmembrane helix</keyword>
<feature type="transmembrane region" description="Helical" evidence="1">
    <location>
        <begin position="58"/>
        <end position="80"/>
    </location>
</feature>
<feature type="transmembrane region" description="Helical" evidence="1">
    <location>
        <begin position="281"/>
        <end position="299"/>
    </location>
</feature>
<dbReference type="Proteomes" id="UP000000552">
    <property type="component" value="Plasmid pMLa"/>
</dbReference>
<evidence type="ECO:0000256" key="1">
    <source>
        <dbReference type="SAM" id="Phobius"/>
    </source>
</evidence>
<feature type="transmembrane region" description="Helical" evidence="1">
    <location>
        <begin position="411"/>
        <end position="433"/>
    </location>
</feature>
<proteinExistence type="predicted"/>
<feature type="transmembrane region" description="Helical" evidence="1">
    <location>
        <begin position="87"/>
        <end position="106"/>
    </location>
</feature>